<dbReference type="AlphaFoldDB" id="A0A369Z619"/>
<evidence type="ECO:0000313" key="2">
    <source>
        <dbReference type="EMBL" id="STO64337.1"/>
    </source>
</evidence>
<reference evidence="1 3" key="1">
    <citation type="submission" date="2018-05" db="EMBL/GenBank/DDBJ databases">
        <title>Draft Genome Sequences for a Diverse set of 7 Haemophilus Species.</title>
        <authorList>
            <person name="Nichols M."/>
            <person name="Topaz N."/>
            <person name="Wang X."/>
            <person name="Wang X."/>
            <person name="Boxrud D."/>
        </authorList>
    </citation>
    <scope>NUCLEOTIDE SEQUENCE [LARGE SCALE GENOMIC DNA]</scope>
    <source>
        <strain evidence="1 3">C2010039593</strain>
    </source>
</reference>
<dbReference type="RefSeq" id="WP_111313696.1">
    <property type="nucleotide sequence ID" value="NZ_CALIFA010000086.1"/>
</dbReference>
<sequence>MKRNWDLIRRILLKLEEKAVPEDFLMSDQIQGFDRVTVAYHFKLLHQAGLIEGMDSSSIGQFDFYVTGLTWQGHEFLDKIRNDTLWQKVKATVQSKSLDLSFDVIKTVATNLISLAL</sequence>
<evidence type="ECO:0000313" key="4">
    <source>
        <dbReference type="Proteomes" id="UP000254867"/>
    </source>
</evidence>
<gene>
    <name evidence="1" type="ORF">DPV98_10535</name>
    <name evidence="2" type="ORF">NCTC10794_01401</name>
</gene>
<proteinExistence type="predicted"/>
<dbReference type="STRING" id="735.B0185_01710"/>
<name>A0A369Z619_HAEPH</name>
<dbReference type="Pfam" id="PF10711">
    <property type="entry name" value="DUF2513"/>
    <property type="match status" value="1"/>
</dbReference>
<organism evidence="1 3">
    <name type="scientific">Haemophilus parahaemolyticus</name>
    <dbReference type="NCBI Taxonomy" id="735"/>
    <lineage>
        <taxon>Bacteria</taxon>
        <taxon>Pseudomonadati</taxon>
        <taxon>Pseudomonadota</taxon>
        <taxon>Gammaproteobacteria</taxon>
        <taxon>Pasteurellales</taxon>
        <taxon>Pasteurellaceae</taxon>
        <taxon>Haemophilus</taxon>
    </lineage>
</organism>
<evidence type="ECO:0000313" key="3">
    <source>
        <dbReference type="Proteomes" id="UP000253999"/>
    </source>
</evidence>
<dbReference type="Proteomes" id="UP000254867">
    <property type="component" value="Unassembled WGS sequence"/>
</dbReference>
<evidence type="ECO:0000313" key="1">
    <source>
        <dbReference type="EMBL" id="RDE99754.1"/>
    </source>
</evidence>
<protein>
    <submittedName>
        <fullName evidence="1">DUF2513 domain-containing protein</fullName>
    </submittedName>
</protein>
<dbReference type="Proteomes" id="UP000253999">
    <property type="component" value="Unassembled WGS sequence"/>
</dbReference>
<dbReference type="EMBL" id="QEQD01000015">
    <property type="protein sequence ID" value="RDE99754.1"/>
    <property type="molecule type" value="Genomic_DNA"/>
</dbReference>
<reference evidence="2 4" key="2">
    <citation type="submission" date="2018-06" db="EMBL/GenBank/DDBJ databases">
        <authorList>
            <consortium name="Pathogen Informatics"/>
            <person name="Doyle S."/>
        </authorList>
    </citation>
    <scope>NUCLEOTIDE SEQUENCE [LARGE SCALE GENOMIC DNA]</scope>
    <source>
        <strain evidence="2 4">NCTC10794</strain>
    </source>
</reference>
<dbReference type="EMBL" id="UGHH01000002">
    <property type="protein sequence ID" value="STO64337.1"/>
    <property type="molecule type" value="Genomic_DNA"/>
</dbReference>
<dbReference type="InterPro" id="IPR019650">
    <property type="entry name" value="DUF2513"/>
</dbReference>
<accession>A0A369Z619</accession>